<organism evidence="2 3">
    <name type="scientific">Pseudaquabacterium terrae</name>
    <dbReference type="NCBI Taxonomy" id="2732868"/>
    <lineage>
        <taxon>Bacteria</taxon>
        <taxon>Pseudomonadati</taxon>
        <taxon>Pseudomonadota</taxon>
        <taxon>Betaproteobacteria</taxon>
        <taxon>Burkholderiales</taxon>
        <taxon>Sphaerotilaceae</taxon>
        <taxon>Pseudaquabacterium</taxon>
    </lineage>
</organism>
<proteinExistence type="predicted"/>
<dbReference type="SUPFAM" id="SSF52200">
    <property type="entry name" value="Toll/Interleukin receptor TIR domain"/>
    <property type="match status" value="1"/>
</dbReference>
<reference evidence="2 3" key="1">
    <citation type="submission" date="2020-05" db="EMBL/GenBank/DDBJ databases">
        <title>Aquincola sp. isolate from soil.</title>
        <authorList>
            <person name="Han J."/>
            <person name="Kim D.-U."/>
        </authorList>
    </citation>
    <scope>NUCLEOTIDE SEQUENCE [LARGE SCALE GENOMIC DNA]</scope>
    <source>
        <strain evidence="2 3">S2</strain>
    </source>
</reference>
<evidence type="ECO:0000313" key="2">
    <source>
        <dbReference type="EMBL" id="NRF71811.1"/>
    </source>
</evidence>
<protein>
    <submittedName>
        <fullName evidence="2">TIR domain-containing protein</fullName>
    </submittedName>
</protein>
<accession>A0ABX2ET50</accession>
<dbReference type="RefSeq" id="WP_173133785.1">
    <property type="nucleotide sequence ID" value="NZ_JABRWJ010000014.1"/>
</dbReference>
<evidence type="ECO:0000313" key="3">
    <source>
        <dbReference type="Proteomes" id="UP000737171"/>
    </source>
</evidence>
<dbReference type="PROSITE" id="PS50104">
    <property type="entry name" value="TIR"/>
    <property type="match status" value="1"/>
</dbReference>
<name>A0ABX2ET50_9BURK</name>
<evidence type="ECO:0000259" key="1">
    <source>
        <dbReference type="PROSITE" id="PS50104"/>
    </source>
</evidence>
<dbReference type="Proteomes" id="UP000737171">
    <property type="component" value="Unassembled WGS sequence"/>
</dbReference>
<dbReference type="InterPro" id="IPR000157">
    <property type="entry name" value="TIR_dom"/>
</dbReference>
<feature type="domain" description="TIR" evidence="1">
    <location>
        <begin position="1"/>
        <end position="163"/>
    </location>
</feature>
<dbReference type="EMBL" id="JABRWJ010000014">
    <property type="protein sequence ID" value="NRF71811.1"/>
    <property type="molecule type" value="Genomic_DNA"/>
</dbReference>
<comment type="caution">
    <text evidence="2">The sequence shown here is derived from an EMBL/GenBank/DDBJ whole genome shotgun (WGS) entry which is preliminary data.</text>
</comment>
<keyword evidence="3" id="KW-1185">Reference proteome</keyword>
<dbReference type="Gene3D" id="3.40.50.10140">
    <property type="entry name" value="Toll/interleukin-1 receptor homology (TIR) domain"/>
    <property type="match status" value="1"/>
</dbReference>
<sequence length="490" mass="53837">MPQQVFISYSHVDDQPYGPKAQRWVQTFEQALTETLTQRVGRGRIALWRDKRRMDGATLFDELIQIELRKSDVLITVLSQGYLDSDYCRDELVWFGRDRLAHGGLQAGQRSRIVKVYRAAVDRAELRHRFDATPELAGFFDSTEGFKLFCVEGDIDRDALLHPDGMALVWQRADDLAITLKRIIDDGLSEARVPAAPGGPVVYLARTASDMANTRDLIRRELEDRQCLVLPAGDPPQDAADHADAVRRDLASAQLSIHLLGQRYGSIPEGSQESGVALQVRLALQAAHAPFTTLLWTPEGSAPPEAPLAALLEDLSAHWTHPPARAERLHGTQDLLKAQTIARLGSLAAAAATPVPAAAAADQAKLVYLICDAVDHEHTKALKQALETLGFEVTRPLREGTPDEILDEHKRCLVACDVAVILWGSVREPWVRAKLRDLQQSVGWGRASPPRVRLVLVGPPDSDSKRDFDVPAGVKVLAATELSALGPLLT</sequence>
<dbReference type="InterPro" id="IPR035897">
    <property type="entry name" value="Toll_tir_struct_dom_sf"/>
</dbReference>
<gene>
    <name evidence="2" type="ORF">HLB44_32980</name>
</gene>